<name>A0ABT0HT39_9BACT</name>
<gene>
    <name evidence="4" type="ORF">M0L20_26000</name>
</gene>
<reference evidence="4 5" key="1">
    <citation type="submission" date="2022-04" db="EMBL/GenBank/DDBJ databases">
        <title>Spirosoma sp. strain RP8 genome sequencing and assembly.</title>
        <authorList>
            <person name="Jung Y."/>
        </authorList>
    </citation>
    <scope>NUCLEOTIDE SEQUENCE [LARGE SCALE GENOMIC DNA]</scope>
    <source>
        <strain evidence="4 5">RP8</strain>
    </source>
</reference>
<dbReference type="Proteomes" id="UP001202180">
    <property type="component" value="Unassembled WGS sequence"/>
</dbReference>
<dbReference type="Pfam" id="PF13715">
    <property type="entry name" value="CarbopepD_reg_2"/>
    <property type="match status" value="1"/>
</dbReference>
<evidence type="ECO:0000313" key="4">
    <source>
        <dbReference type="EMBL" id="MCK8495345.1"/>
    </source>
</evidence>
<comment type="subcellular location">
    <subcellularLocation>
        <location evidence="1">Cell outer membrane</location>
        <topology evidence="1">Multi-pass membrane protein</topology>
    </subcellularLocation>
</comment>
<dbReference type="InterPro" id="IPR039426">
    <property type="entry name" value="TonB-dep_rcpt-like"/>
</dbReference>
<keyword evidence="1" id="KW-0813">Transport</keyword>
<dbReference type="InterPro" id="IPR012910">
    <property type="entry name" value="Plug_dom"/>
</dbReference>
<dbReference type="SUPFAM" id="SSF49452">
    <property type="entry name" value="Starch-binding domain-like"/>
    <property type="match status" value="1"/>
</dbReference>
<evidence type="ECO:0000256" key="2">
    <source>
        <dbReference type="SAM" id="SignalP"/>
    </source>
</evidence>
<evidence type="ECO:0000259" key="3">
    <source>
        <dbReference type="Pfam" id="PF07715"/>
    </source>
</evidence>
<dbReference type="Pfam" id="PF07715">
    <property type="entry name" value="Plug"/>
    <property type="match status" value="1"/>
</dbReference>
<organism evidence="4 5">
    <name type="scientific">Spirosoma liriopis</name>
    <dbReference type="NCBI Taxonomy" id="2937440"/>
    <lineage>
        <taxon>Bacteria</taxon>
        <taxon>Pseudomonadati</taxon>
        <taxon>Bacteroidota</taxon>
        <taxon>Cytophagia</taxon>
        <taxon>Cytophagales</taxon>
        <taxon>Cytophagaceae</taxon>
        <taxon>Spirosoma</taxon>
    </lineage>
</organism>
<dbReference type="Gene3D" id="2.170.130.10">
    <property type="entry name" value="TonB-dependent receptor, plug domain"/>
    <property type="match status" value="1"/>
</dbReference>
<dbReference type="PROSITE" id="PS52016">
    <property type="entry name" value="TONB_DEPENDENT_REC_3"/>
    <property type="match status" value="1"/>
</dbReference>
<keyword evidence="1" id="KW-0998">Cell outer membrane</keyword>
<feature type="signal peptide" evidence="2">
    <location>
        <begin position="1"/>
        <end position="21"/>
    </location>
</feature>
<dbReference type="SUPFAM" id="SSF56935">
    <property type="entry name" value="Porins"/>
    <property type="match status" value="1"/>
</dbReference>
<keyword evidence="1" id="KW-0472">Membrane</keyword>
<keyword evidence="2" id="KW-0732">Signal</keyword>
<dbReference type="RefSeq" id="WP_248480096.1">
    <property type="nucleotide sequence ID" value="NZ_JALPRF010000007.1"/>
</dbReference>
<keyword evidence="5" id="KW-1185">Reference proteome</keyword>
<dbReference type="Gene3D" id="2.60.40.1930">
    <property type="match status" value="1"/>
</dbReference>
<feature type="domain" description="TonB-dependent receptor plug" evidence="3">
    <location>
        <begin position="984"/>
        <end position="1057"/>
    </location>
</feature>
<keyword evidence="1" id="KW-1134">Transmembrane beta strand</keyword>
<evidence type="ECO:0000313" key="5">
    <source>
        <dbReference type="Proteomes" id="UP001202180"/>
    </source>
</evidence>
<sequence length="1159" mass="128276">MKAFSARMGLLLWLSLKLAFAQTPTASLTGRILDAKSGEPLPFATIYLNNSSQGTNADQNGVYKLTAVPLGNQELVSSVLGYKTARLPIRLTDTRQRTLDLKLEPADQSLAGVTVKARHDKNWLRQVNVFRRELLGYRPQARQCRITNANVLSFQEEKGHLQAQANEPLLIENEALGYRIYYNLLYFDLYRGKMQFAGTSRFEEMTAADARQKTRWQTNRIAVYQGSIQHLLASLLAGTHEQAGYRVYRSPLTDEGTDRIMPFVRTQQRQHIDPQKAVALFKSGGLSFERQLISDQPLEVYYDRVYAANSPYHDSPYAYSMLLLPNGRLEMNTNGWVTSSNGLDVRGYMGNDRLATLLPADWNPPTSEMLLANSVGSGRIGGADANLDSLTRFRKRDYERTAPLVYLHTDKSFYVVGDQLWFSAYVVDAARQLPVVGSGATTLQVELIAPTGQSVQHQWLAVTDGRASGNFRLVDSLSAGKYQLRAITALDPSIDNPAFACTFPIYTAQSDNLLPLSGFTRPTYSPHTARQAPVEDSLDVQFLPEGGRWLANDASRLGIKAVAPDGRGRAIGGRIVDQSDREVARFRTNGLGMGQVSLTPQTGQQYRAIIESGASQQLVTLPAFESEGWSLSVDAVTDSSRLTVRMRGTGRYSQQPVYLTLQSREKLVYRQKWLLQKGEAQFALSTAGLPPGICRLTLWDTTRHARAERLVYVPDRSGGVQMRVTLNKVRYNPREQVALGFQLRNADSNPVVGSWSASITDADQLSLDTNRADLPTYMLLTAGLTGWVESPGYYLEPKHVADLDNLLLTQGWRRLPASQPADSTGGWTLSGRVRERQGKGVSGQSVVVLLEQGGQKMLHSLMTNPQGVFRLDKLFLSDTVGVRAGVVGSNGYRLSIDKPGSTGLRSDFSPTPWQPPSNQLADARRRQLAWPAFYRDSTARQLAEVLVRAMKPMLPERPKDVERSSLHGTADNVMIVEPGSVFASMADLLKQMPGVTLLLARNNSSFGDNEPLFLIDGVYVYDQSVIQGLSPSEVSRVEVLRNPTTAGIYGARGANGVIAIYTRKEGSSVKDLPTSISTTMFGYSSPREFYVPRYEQPAIGSPIDQRDVLYWQAIGQTDADGLGRLVFPLSDTAKRLRFVLQGLTNEGVPMSFTWELPVR</sequence>
<dbReference type="Gene3D" id="2.60.40.1120">
    <property type="entry name" value="Carboxypeptidase-like, regulatory domain"/>
    <property type="match status" value="1"/>
</dbReference>
<comment type="caution">
    <text evidence="4">The sequence shown here is derived from an EMBL/GenBank/DDBJ whole genome shotgun (WGS) entry which is preliminary data.</text>
</comment>
<dbReference type="InterPro" id="IPR037066">
    <property type="entry name" value="Plug_dom_sf"/>
</dbReference>
<accession>A0ABT0HT39</accession>
<evidence type="ECO:0000256" key="1">
    <source>
        <dbReference type="PROSITE-ProRule" id="PRU01360"/>
    </source>
</evidence>
<dbReference type="EMBL" id="JALPRF010000007">
    <property type="protein sequence ID" value="MCK8495345.1"/>
    <property type="molecule type" value="Genomic_DNA"/>
</dbReference>
<feature type="chain" id="PRO_5047214405" evidence="2">
    <location>
        <begin position="22"/>
        <end position="1159"/>
    </location>
</feature>
<dbReference type="InterPro" id="IPR013784">
    <property type="entry name" value="Carb-bd-like_fold"/>
</dbReference>
<protein>
    <submittedName>
        <fullName evidence="4">Carboxypeptidase-like regulatory domain-containing protein</fullName>
    </submittedName>
</protein>
<keyword evidence="1" id="KW-0812">Transmembrane</keyword>
<proteinExistence type="inferred from homology"/>
<comment type="similarity">
    <text evidence="1">Belongs to the TonB-dependent receptor family.</text>
</comment>